<proteinExistence type="predicted"/>
<dbReference type="RefSeq" id="WP_344292080.1">
    <property type="nucleotide sequence ID" value="NZ_BAAAPF010000196.1"/>
</dbReference>
<organism evidence="1 2">
    <name type="scientific">Streptomyces synnematoformans</name>
    <dbReference type="NCBI Taxonomy" id="415721"/>
    <lineage>
        <taxon>Bacteria</taxon>
        <taxon>Bacillati</taxon>
        <taxon>Actinomycetota</taxon>
        <taxon>Actinomycetes</taxon>
        <taxon>Kitasatosporales</taxon>
        <taxon>Streptomycetaceae</taxon>
        <taxon>Streptomyces</taxon>
    </lineage>
</organism>
<dbReference type="Pfam" id="PF17196">
    <property type="entry name" value="DUF5133"/>
    <property type="match status" value="1"/>
</dbReference>
<evidence type="ECO:0000313" key="1">
    <source>
        <dbReference type="EMBL" id="GAA2138520.1"/>
    </source>
</evidence>
<dbReference type="Proteomes" id="UP001500443">
    <property type="component" value="Unassembled WGS sequence"/>
</dbReference>
<comment type="caution">
    <text evidence="1">The sequence shown here is derived from an EMBL/GenBank/DDBJ whole genome shotgun (WGS) entry which is preliminary data.</text>
</comment>
<evidence type="ECO:0000313" key="2">
    <source>
        <dbReference type="Proteomes" id="UP001500443"/>
    </source>
</evidence>
<gene>
    <name evidence="1" type="ORF">GCM10009802_48040</name>
</gene>
<sequence>MLMAHSAVLTGLLEEYEALTTLHAEDGSPETHRRFHDVCYTLCIATGTQDIDAALIAARHRLPGARLTDDSALPAIS</sequence>
<dbReference type="InterPro" id="IPR033457">
    <property type="entry name" value="DUF5133"/>
</dbReference>
<reference evidence="2" key="1">
    <citation type="journal article" date="2019" name="Int. J. Syst. Evol. Microbiol.">
        <title>The Global Catalogue of Microorganisms (GCM) 10K type strain sequencing project: providing services to taxonomists for standard genome sequencing and annotation.</title>
        <authorList>
            <consortium name="The Broad Institute Genomics Platform"/>
            <consortium name="The Broad Institute Genome Sequencing Center for Infectious Disease"/>
            <person name="Wu L."/>
            <person name="Ma J."/>
        </authorList>
    </citation>
    <scope>NUCLEOTIDE SEQUENCE [LARGE SCALE GENOMIC DNA]</scope>
    <source>
        <strain evidence="2">JCM 15481</strain>
    </source>
</reference>
<name>A0ABP5L181_9ACTN</name>
<accession>A0ABP5L181</accession>
<dbReference type="EMBL" id="BAAAPF010000196">
    <property type="protein sequence ID" value="GAA2138520.1"/>
    <property type="molecule type" value="Genomic_DNA"/>
</dbReference>
<evidence type="ECO:0008006" key="3">
    <source>
        <dbReference type="Google" id="ProtNLM"/>
    </source>
</evidence>
<keyword evidence="2" id="KW-1185">Reference proteome</keyword>
<protein>
    <recommendedName>
        <fullName evidence="3">DUF5133 domain-containing protein</fullName>
    </recommendedName>
</protein>